<dbReference type="PANTHER" id="PTHR25466:SF14">
    <property type="entry name" value="BUTYROPHILIN SUBFAMILY 2 MEMBER A2-LIKE-RELATED"/>
    <property type="match status" value="1"/>
</dbReference>
<dbReference type="InterPro" id="IPR007110">
    <property type="entry name" value="Ig-like_dom"/>
</dbReference>
<evidence type="ECO:0000256" key="1">
    <source>
        <dbReference type="ARBA" id="ARBA00004251"/>
    </source>
</evidence>
<feature type="domain" description="Ig-like" evidence="13">
    <location>
        <begin position="24"/>
        <end position="119"/>
    </location>
</feature>
<gene>
    <name evidence="14" type="ORF">GDO81_017861</name>
</gene>
<dbReference type="EMBL" id="WNYA01000009">
    <property type="protein sequence ID" value="KAG8555917.1"/>
    <property type="molecule type" value="Genomic_DNA"/>
</dbReference>
<evidence type="ECO:0000256" key="11">
    <source>
        <dbReference type="SAM" id="Phobius"/>
    </source>
</evidence>
<dbReference type="InterPro" id="IPR051713">
    <property type="entry name" value="T-cell_Activation_Regulation"/>
</dbReference>
<evidence type="ECO:0000259" key="13">
    <source>
        <dbReference type="PROSITE" id="PS50835"/>
    </source>
</evidence>
<evidence type="ECO:0000256" key="3">
    <source>
        <dbReference type="ARBA" id="ARBA00022692"/>
    </source>
</evidence>
<name>A0AAV7A7W5_ENGPU</name>
<dbReference type="InterPro" id="IPR013783">
    <property type="entry name" value="Ig-like_fold"/>
</dbReference>
<dbReference type="GO" id="GO:0042102">
    <property type="term" value="P:positive regulation of T cell proliferation"/>
    <property type="evidence" value="ECO:0007669"/>
    <property type="project" value="TreeGrafter"/>
</dbReference>
<dbReference type="GO" id="GO:0009897">
    <property type="term" value="C:external side of plasma membrane"/>
    <property type="evidence" value="ECO:0007669"/>
    <property type="project" value="TreeGrafter"/>
</dbReference>
<evidence type="ECO:0000256" key="2">
    <source>
        <dbReference type="ARBA" id="ARBA00022475"/>
    </source>
</evidence>
<keyword evidence="15" id="KW-1185">Reference proteome</keyword>
<feature type="signal peptide" evidence="12">
    <location>
        <begin position="1"/>
        <end position="21"/>
    </location>
</feature>
<keyword evidence="3 11" id="KW-0812">Transmembrane</keyword>
<evidence type="ECO:0000256" key="6">
    <source>
        <dbReference type="ARBA" id="ARBA00023136"/>
    </source>
</evidence>
<evidence type="ECO:0000313" key="14">
    <source>
        <dbReference type="EMBL" id="KAG8555917.1"/>
    </source>
</evidence>
<evidence type="ECO:0000256" key="12">
    <source>
        <dbReference type="SAM" id="SignalP"/>
    </source>
</evidence>
<keyword evidence="5 11" id="KW-1133">Transmembrane helix</keyword>
<sequence>MDLCIFCFSLLSSLSFTAVLGDIPVCTSKQQVSINEGGKAVLSCLFSQGGLTGNPQVLWMMNTGAQDTVVHEQRWQEPFHNQSAAYVGRTAMYKDWLQRRDATLHVTGVRPVDDGEYSCWIIEASPSLKSSTKCCTTRLYVTKKWKGDIRQAVVACTFYIASLALLLFCLNRCRPQKAPSVNIYKI</sequence>
<protein>
    <recommendedName>
        <fullName evidence="13">Ig-like domain-containing protein</fullName>
    </recommendedName>
</protein>
<feature type="transmembrane region" description="Helical" evidence="11">
    <location>
        <begin position="152"/>
        <end position="170"/>
    </location>
</feature>
<dbReference type="InterPro" id="IPR013106">
    <property type="entry name" value="Ig_V-set"/>
</dbReference>
<feature type="chain" id="PRO_5043630602" description="Ig-like domain-containing protein" evidence="12">
    <location>
        <begin position="22"/>
        <end position="186"/>
    </location>
</feature>
<dbReference type="Proteomes" id="UP000824782">
    <property type="component" value="Unassembled WGS sequence"/>
</dbReference>
<reference evidence="14" key="1">
    <citation type="thesis" date="2020" institute="ProQuest LLC" country="789 East Eisenhower Parkway, Ann Arbor, MI, USA">
        <title>Comparative Genomics and Chromosome Evolution.</title>
        <authorList>
            <person name="Mudd A.B."/>
        </authorList>
    </citation>
    <scope>NUCLEOTIDE SEQUENCE</scope>
    <source>
        <strain evidence="14">237g6f4</strain>
        <tissue evidence="14">Blood</tissue>
    </source>
</reference>
<dbReference type="InterPro" id="IPR036179">
    <property type="entry name" value="Ig-like_dom_sf"/>
</dbReference>
<dbReference type="GO" id="GO:0071222">
    <property type="term" value="P:cellular response to lipopolysaccharide"/>
    <property type="evidence" value="ECO:0007669"/>
    <property type="project" value="TreeGrafter"/>
</dbReference>
<organism evidence="14 15">
    <name type="scientific">Engystomops pustulosus</name>
    <name type="common">Tungara frog</name>
    <name type="synonym">Physalaemus pustulosus</name>
    <dbReference type="NCBI Taxonomy" id="76066"/>
    <lineage>
        <taxon>Eukaryota</taxon>
        <taxon>Metazoa</taxon>
        <taxon>Chordata</taxon>
        <taxon>Craniata</taxon>
        <taxon>Vertebrata</taxon>
        <taxon>Euteleostomi</taxon>
        <taxon>Amphibia</taxon>
        <taxon>Batrachia</taxon>
        <taxon>Anura</taxon>
        <taxon>Neobatrachia</taxon>
        <taxon>Hyloidea</taxon>
        <taxon>Leptodactylidae</taxon>
        <taxon>Leiuperinae</taxon>
        <taxon>Engystomops</taxon>
    </lineage>
</organism>
<keyword evidence="9" id="KW-0325">Glycoprotein</keyword>
<evidence type="ECO:0000256" key="4">
    <source>
        <dbReference type="ARBA" id="ARBA00022729"/>
    </source>
</evidence>
<dbReference type="GO" id="GO:0007166">
    <property type="term" value="P:cell surface receptor signaling pathway"/>
    <property type="evidence" value="ECO:0007669"/>
    <property type="project" value="TreeGrafter"/>
</dbReference>
<keyword evidence="8" id="KW-0675">Receptor</keyword>
<evidence type="ECO:0000256" key="7">
    <source>
        <dbReference type="ARBA" id="ARBA00023157"/>
    </source>
</evidence>
<comment type="caution">
    <text evidence="14">The sequence shown here is derived from an EMBL/GenBank/DDBJ whole genome shotgun (WGS) entry which is preliminary data.</text>
</comment>
<dbReference type="PROSITE" id="PS50835">
    <property type="entry name" value="IG_LIKE"/>
    <property type="match status" value="1"/>
</dbReference>
<dbReference type="PANTHER" id="PTHR25466">
    <property type="entry name" value="T-LYMPHOCYTE ACTIVATION ANTIGEN"/>
    <property type="match status" value="1"/>
</dbReference>
<dbReference type="SMART" id="SM00409">
    <property type="entry name" value="IG"/>
    <property type="match status" value="1"/>
</dbReference>
<comment type="subcellular location">
    <subcellularLocation>
        <location evidence="1">Cell membrane</location>
        <topology evidence="1">Single-pass type I membrane protein</topology>
    </subcellularLocation>
</comment>
<keyword evidence="7" id="KW-1015">Disulfide bond</keyword>
<accession>A0AAV7A7W5</accession>
<dbReference type="AlphaFoldDB" id="A0AAV7A7W5"/>
<dbReference type="GO" id="GO:0031295">
    <property type="term" value="P:T cell costimulation"/>
    <property type="evidence" value="ECO:0007669"/>
    <property type="project" value="TreeGrafter"/>
</dbReference>
<dbReference type="InterPro" id="IPR003599">
    <property type="entry name" value="Ig_sub"/>
</dbReference>
<dbReference type="SUPFAM" id="SSF48726">
    <property type="entry name" value="Immunoglobulin"/>
    <property type="match status" value="1"/>
</dbReference>
<dbReference type="Pfam" id="PF07686">
    <property type="entry name" value="V-set"/>
    <property type="match status" value="1"/>
</dbReference>
<proteinExistence type="predicted"/>
<evidence type="ECO:0000256" key="5">
    <source>
        <dbReference type="ARBA" id="ARBA00022989"/>
    </source>
</evidence>
<keyword evidence="6 11" id="KW-0472">Membrane</keyword>
<dbReference type="Gene3D" id="2.60.40.10">
    <property type="entry name" value="Immunoglobulins"/>
    <property type="match status" value="1"/>
</dbReference>
<dbReference type="GO" id="GO:0006955">
    <property type="term" value="P:immune response"/>
    <property type="evidence" value="ECO:0007669"/>
    <property type="project" value="TreeGrafter"/>
</dbReference>
<keyword evidence="2" id="KW-1003">Cell membrane</keyword>
<dbReference type="GO" id="GO:0042130">
    <property type="term" value="P:negative regulation of T cell proliferation"/>
    <property type="evidence" value="ECO:0007669"/>
    <property type="project" value="TreeGrafter"/>
</dbReference>
<keyword evidence="4 12" id="KW-0732">Signal</keyword>
<evidence type="ECO:0000313" key="15">
    <source>
        <dbReference type="Proteomes" id="UP000824782"/>
    </source>
</evidence>
<evidence type="ECO:0000256" key="8">
    <source>
        <dbReference type="ARBA" id="ARBA00023170"/>
    </source>
</evidence>
<keyword evidence="10" id="KW-0393">Immunoglobulin domain</keyword>
<evidence type="ECO:0000256" key="9">
    <source>
        <dbReference type="ARBA" id="ARBA00023180"/>
    </source>
</evidence>
<evidence type="ECO:0000256" key="10">
    <source>
        <dbReference type="ARBA" id="ARBA00023319"/>
    </source>
</evidence>